<dbReference type="PANTHER" id="PTHR43289">
    <property type="entry name" value="MITOGEN-ACTIVATED PROTEIN KINASE KINASE KINASE 20-RELATED"/>
    <property type="match status" value="1"/>
</dbReference>
<feature type="region of interest" description="Disordered" evidence="5">
    <location>
        <begin position="357"/>
        <end position="415"/>
    </location>
</feature>
<dbReference type="SUPFAM" id="SSF56112">
    <property type="entry name" value="Protein kinase-like (PK-like)"/>
    <property type="match status" value="1"/>
</dbReference>
<dbReference type="PANTHER" id="PTHR43289:SF6">
    <property type="entry name" value="SERINE_THREONINE-PROTEIN KINASE NEKL-3"/>
    <property type="match status" value="1"/>
</dbReference>
<comment type="caution">
    <text evidence="7">The sequence shown here is derived from an EMBL/GenBank/DDBJ whole genome shotgun (WGS) entry which is preliminary data.</text>
</comment>
<dbReference type="Gene3D" id="1.10.510.10">
    <property type="entry name" value="Transferase(Phosphotransferase) domain 1"/>
    <property type="match status" value="1"/>
</dbReference>
<sequence length="982" mass="105170">MAVALSEFGSRLVRSGITDADGCKQYAAKYAKASGGSPPADALSLAKYLVRLGILSEFQAKTLLSADPVLRRIGPYLQREGTSEAPLSRWLRVQRTSTGRTSQERGFLFRVDPKPLAQDRDRWLATHAKTLHASLQGVELDRGADELAVFSALPTGKCLFHRVGAGATVLPRQACQIGISVCDALNVLHRASLVHGAVRSDRVWITSGSSPVAILLRDPALPPKSPVVRDTAAQDPPAWLDTLCSPIAYAAPEFLDPTVCCNVATDIYSLGCLLYRLVIGTMPFASSTDEQTLQQHASEVPDGLAHAVSKHSAGDPLLRVIAFAMAKNTKARFANVEQLSTALKATLPLLEAPDQEATGSRASVAAKPPSPLKSVAASVASPQSQPPAPPPTAPAPTAPAPAAPAPAARRRKRNRSKAPLVLGSLGAAVLVLVVALLARRSEDPDGAAAPRSQPSLPEWMVEAANSKKQQDALKKQSGAPELSDADAASEFLAVDDSRLLWIPPYSTDQPAPLRLLPPGPGAVLTVQLASLRSRASGKEFLDSLGPELVPLLELAAARGKVPVDAIDRLSLAMHPLPDGGTRDGWPEVSLAIMLRDSIAIEDLVERWEVAASHTAEGTTIYASDELGDDAYFVARVDREPESQVTQFAVGSIARMQEVAANEGADIPLPRNMQSLWDASSDQADFAIMVTPNFIFSDARRLLQVSAPKWVDPLKSLLIPNVATALLVADFDDERLYAETRFSPSGGMTGAALLGQLRSAVEGTPGWAETFILESTADPSWRLLANRLPSMMRFVASQTRYGLNDQIAIANVYVPAKAAPQLGLATLWAFNTTSKSRPSVPTVTAKELTLEELLDRKMSIAFDQESLEFGINLIVEQFADSLPEGTQVPAVRIVGSDLQKMGITQNQQIRDFSRQGLPFRQVLTDLLLGANPDKTATGSHDPKQALIWVVADDPQRPGKEVILVTTRQAVVGRYDLPAEFTVP</sequence>
<name>A0A5C6DP24_9BACT</name>
<proteinExistence type="predicted"/>
<evidence type="ECO:0000256" key="3">
    <source>
        <dbReference type="ARBA" id="ARBA00022777"/>
    </source>
</evidence>
<dbReference type="EC" id="2.7.11.1" evidence="7"/>
<evidence type="ECO:0000256" key="4">
    <source>
        <dbReference type="ARBA" id="ARBA00022840"/>
    </source>
</evidence>
<accession>A0A5C6DP24</accession>
<evidence type="ECO:0000313" key="8">
    <source>
        <dbReference type="Proteomes" id="UP000319143"/>
    </source>
</evidence>
<evidence type="ECO:0000256" key="2">
    <source>
        <dbReference type="ARBA" id="ARBA00022741"/>
    </source>
</evidence>
<gene>
    <name evidence="7" type="primary">pknB_21</name>
    <name evidence="7" type="ORF">Poly41_35310</name>
</gene>
<dbReference type="InterPro" id="IPR011009">
    <property type="entry name" value="Kinase-like_dom_sf"/>
</dbReference>
<dbReference type="InterPro" id="IPR000719">
    <property type="entry name" value="Prot_kinase_dom"/>
</dbReference>
<organism evidence="7 8">
    <name type="scientific">Novipirellula artificiosorum</name>
    <dbReference type="NCBI Taxonomy" id="2528016"/>
    <lineage>
        <taxon>Bacteria</taxon>
        <taxon>Pseudomonadati</taxon>
        <taxon>Planctomycetota</taxon>
        <taxon>Planctomycetia</taxon>
        <taxon>Pirellulales</taxon>
        <taxon>Pirellulaceae</taxon>
        <taxon>Novipirellula</taxon>
    </lineage>
</organism>
<keyword evidence="1 7" id="KW-0808">Transferase</keyword>
<dbReference type="EMBL" id="SJPV01000005">
    <property type="protein sequence ID" value="TWU37401.1"/>
    <property type="molecule type" value="Genomic_DNA"/>
</dbReference>
<evidence type="ECO:0000256" key="5">
    <source>
        <dbReference type="SAM" id="MobiDB-lite"/>
    </source>
</evidence>
<dbReference type="PROSITE" id="PS50011">
    <property type="entry name" value="PROTEIN_KINASE_DOM"/>
    <property type="match status" value="1"/>
</dbReference>
<dbReference type="RefSeq" id="WP_146527801.1">
    <property type="nucleotide sequence ID" value="NZ_SJPV01000005.1"/>
</dbReference>
<protein>
    <submittedName>
        <fullName evidence="7">Serine/threonine-protein kinase PknB</fullName>
        <ecNumber evidence="7">2.7.11.1</ecNumber>
    </submittedName>
</protein>
<dbReference type="AlphaFoldDB" id="A0A5C6DP24"/>
<keyword evidence="2" id="KW-0547">Nucleotide-binding</keyword>
<evidence type="ECO:0000259" key="6">
    <source>
        <dbReference type="PROSITE" id="PS50011"/>
    </source>
</evidence>
<feature type="region of interest" description="Disordered" evidence="5">
    <location>
        <begin position="463"/>
        <end position="482"/>
    </location>
</feature>
<dbReference type="Proteomes" id="UP000319143">
    <property type="component" value="Unassembled WGS sequence"/>
</dbReference>
<keyword evidence="8" id="KW-1185">Reference proteome</keyword>
<dbReference type="GO" id="GO:0004674">
    <property type="term" value="F:protein serine/threonine kinase activity"/>
    <property type="evidence" value="ECO:0007669"/>
    <property type="project" value="UniProtKB-EC"/>
</dbReference>
<dbReference type="GO" id="GO:0005524">
    <property type="term" value="F:ATP binding"/>
    <property type="evidence" value="ECO:0007669"/>
    <property type="project" value="UniProtKB-KW"/>
</dbReference>
<feature type="domain" description="Protein kinase" evidence="6">
    <location>
        <begin position="1"/>
        <end position="350"/>
    </location>
</feature>
<feature type="compositionally biased region" description="Pro residues" evidence="5">
    <location>
        <begin position="384"/>
        <end position="404"/>
    </location>
</feature>
<dbReference type="SMART" id="SM00220">
    <property type="entry name" value="S_TKc"/>
    <property type="match status" value="1"/>
</dbReference>
<keyword evidence="4" id="KW-0067">ATP-binding</keyword>
<reference evidence="7 8" key="1">
    <citation type="submission" date="2019-02" db="EMBL/GenBank/DDBJ databases">
        <title>Deep-cultivation of Planctomycetes and their phenomic and genomic characterization uncovers novel biology.</title>
        <authorList>
            <person name="Wiegand S."/>
            <person name="Jogler M."/>
            <person name="Boedeker C."/>
            <person name="Pinto D."/>
            <person name="Vollmers J."/>
            <person name="Rivas-Marin E."/>
            <person name="Kohn T."/>
            <person name="Peeters S.H."/>
            <person name="Heuer A."/>
            <person name="Rast P."/>
            <person name="Oberbeckmann S."/>
            <person name="Bunk B."/>
            <person name="Jeske O."/>
            <person name="Meyerdierks A."/>
            <person name="Storesund J.E."/>
            <person name="Kallscheuer N."/>
            <person name="Luecker S."/>
            <person name="Lage O.M."/>
            <person name="Pohl T."/>
            <person name="Merkel B.J."/>
            <person name="Hornburger P."/>
            <person name="Mueller R.-W."/>
            <person name="Bruemmer F."/>
            <person name="Labrenz M."/>
            <person name="Spormann A.M."/>
            <person name="Op Den Camp H."/>
            <person name="Overmann J."/>
            <person name="Amann R."/>
            <person name="Jetten M.S.M."/>
            <person name="Mascher T."/>
            <person name="Medema M.H."/>
            <person name="Devos D.P."/>
            <person name="Kaster A.-K."/>
            <person name="Ovreas L."/>
            <person name="Rohde M."/>
            <person name="Galperin M.Y."/>
            <person name="Jogler C."/>
        </authorList>
    </citation>
    <scope>NUCLEOTIDE SEQUENCE [LARGE SCALE GENOMIC DNA]</scope>
    <source>
        <strain evidence="7 8">Poly41</strain>
    </source>
</reference>
<dbReference type="Pfam" id="PF00069">
    <property type="entry name" value="Pkinase"/>
    <property type="match status" value="1"/>
</dbReference>
<evidence type="ECO:0000256" key="1">
    <source>
        <dbReference type="ARBA" id="ARBA00022679"/>
    </source>
</evidence>
<evidence type="ECO:0000313" key="7">
    <source>
        <dbReference type="EMBL" id="TWU37401.1"/>
    </source>
</evidence>
<feature type="compositionally biased region" description="Low complexity" evidence="5">
    <location>
        <begin position="374"/>
        <end position="383"/>
    </location>
</feature>
<keyword evidence="3 7" id="KW-0418">Kinase</keyword>
<dbReference type="OrthoDB" id="229095at2"/>